<dbReference type="AlphaFoldDB" id="A0AA39XML5"/>
<keyword evidence="1" id="KW-1133">Transmembrane helix</keyword>
<keyword evidence="1" id="KW-0812">Transmembrane</keyword>
<dbReference type="InterPro" id="IPR021514">
    <property type="entry name" value="DUF3176"/>
</dbReference>
<dbReference type="Proteomes" id="UP001174934">
    <property type="component" value="Unassembled WGS sequence"/>
</dbReference>
<keyword evidence="1" id="KW-0472">Membrane</keyword>
<evidence type="ECO:0000313" key="4">
    <source>
        <dbReference type="Proteomes" id="UP001174934"/>
    </source>
</evidence>
<reference evidence="3" key="1">
    <citation type="submission" date="2023-06" db="EMBL/GenBank/DDBJ databases">
        <title>Genome-scale phylogeny and comparative genomics of the fungal order Sordariales.</title>
        <authorList>
            <consortium name="Lawrence Berkeley National Laboratory"/>
            <person name="Hensen N."/>
            <person name="Bonometti L."/>
            <person name="Westerberg I."/>
            <person name="Brannstrom I.O."/>
            <person name="Guillou S."/>
            <person name="Cros-Aarteil S."/>
            <person name="Calhoun S."/>
            <person name="Haridas S."/>
            <person name="Kuo A."/>
            <person name="Mondo S."/>
            <person name="Pangilinan J."/>
            <person name="Riley R."/>
            <person name="LaButti K."/>
            <person name="Andreopoulos B."/>
            <person name="Lipzen A."/>
            <person name="Chen C."/>
            <person name="Yanf M."/>
            <person name="Daum C."/>
            <person name="Ng V."/>
            <person name="Clum A."/>
            <person name="Steindorff A."/>
            <person name="Ohm R."/>
            <person name="Martin F."/>
            <person name="Silar P."/>
            <person name="Natvig D."/>
            <person name="Lalanne C."/>
            <person name="Gautier V."/>
            <person name="Ament-velasquez S.L."/>
            <person name="Kruys A."/>
            <person name="Hutchinson M.I."/>
            <person name="Powell A.J."/>
            <person name="Barry K."/>
            <person name="Miller A.N."/>
            <person name="Grigoriev I.V."/>
            <person name="Debuchy R."/>
            <person name="Gladieux P."/>
            <person name="Thoren M.H."/>
            <person name="Johannesson H."/>
        </authorList>
    </citation>
    <scope>NUCLEOTIDE SEQUENCE</scope>
    <source>
        <strain evidence="3">SMH3391-2</strain>
    </source>
</reference>
<organism evidence="3 4">
    <name type="scientific">Bombardia bombarda</name>
    <dbReference type="NCBI Taxonomy" id="252184"/>
    <lineage>
        <taxon>Eukaryota</taxon>
        <taxon>Fungi</taxon>
        <taxon>Dikarya</taxon>
        <taxon>Ascomycota</taxon>
        <taxon>Pezizomycotina</taxon>
        <taxon>Sordariomycetes</taxon>
        <taxon>Sordariomycetidae</taxon>
        <taxon>Sordariales</taxon>
        <taxon>Lasiosphaeriaceae</taxon>
        <taxon>Bombardia</taxon>
    </lineage>
</organism>
<feature type="transmembrane region" description="Helical" evidence="1">
    <location>
        <begin position="501"/>
        <end position="522"/>
    </location>
</feature>
<protein>
    <submittedName>
        <fullName evidence="3">Uncharacterized protein</fullName>
    </submittedName>
</protein>
<gene>
    <name evidence="3" type="ORF">B0T17DRAFT_626773</name>
</gene>
<name>A0AA39XML5_9PEZI</name>
<dbReference type="EMBL" id="JAULSR010000001">
    <property type="protein sequence ID" value="KAK0636826.1"/>
    <property type="molecule type" value="Genomic_DNA"/>
</dbReference>
<comment type="caution">
    <text evidence="3">The sequence shown here is derived from an EMBL/GenBank/DDBJ whole genome shotgun (WGS) entry which is preliminary data.</text>
</comment>
<keyword evidence="2" id="KW-0732">Signal</keyword>
<keyword evidence="4" id="KW-1185">Reference proteome</keyword>
<evidence type="ECO:0000313" key="3">
    <source>
        <dbReference type="EMBL" id="KAK0636826.1"/>
    </source>
</evidence>
<feature type="chain" id="PRO_5041332773" evidence="2">
    <location>
        <begin position="18"/>
        <end position="588"/>
    </location>
</feature>
<evidence type="ECO:0000256" key="2">
    <source>
        <dbReference type="SAM" id="SignalP"/>
    </source>
</evidence>
<dbReference type="PANTHER" id="PTHR35394:SF5">
    <property type="entry name" value="DUF3176 DOMAIN-CONTAINING PROTEIN"/>
    <property type="match status" value="1"/>
</dbReference>
<dbReference type="Pfam" id="PF11374">
    <property type="entry name" value="DUF3176"/>
    <property type="match status" value="1"/>
</dbReference>
<evidence type="ECO:0000256" key="1">
    <source>
        <dbReference type="SAM" id="Phobius"/>
    </source>
</evidence>
<sequence>MMFISLMSMCLIIIILSKIDNTPSASWTLPIQPNSVISVLTTVGKTAMLGPVASCLSQLKWRHFQLRQQPLRDLQVFDEASRGPWGALLFLTNLRIQTIPSLAAALALVALISLGVEPSAQQILEFSNKDTRLANVTAEIGQAMIYRPNSYALELGNGSSVTVVEDNSAATDAIYGGILGNKPPPVFTCPSPAIWCSWSDFSSLGICHSFENLTDVAIAKCSRTITSGASIAPSAPNSEMILFDCLYDYPGRPKWVTPVSMKWSGWTRDESTLNTYDFTIFSISTSLSPQDVGGGANLTFLAVRPFDAKGISIVPSRSYPKVEMVKIEGFLCEKTFHGVTATPRELMVEKVERASLSALPSPNFTNQQDDAKNNTTTTTLPTYVSNLTGFHYQVDWTAFWRISTTIPHTATVKNSIRCLSPPKDLKSTCPQFQLITDNMSNLVFGQSWYESLSDIYRIADNVAADLEAMMRKAGPGRNTNATLLGGHTYLTETYMQVRWCWLVLPLSMIMLTAVLLAASIAATKQQPLFKDSSIAFLVHGLGHRHWKPEDMRVGDEQGTFENLEHWAKNNMAQLARDVDGQLRFIRAV</sequence>
<dbReference type="PANTHER" id="PTHR35394">
    <property type="entry name" value="DUF3176 DOMAIN-CONTAINING PROTEIN"/>
    <property type="match status" value="1"/>
</dbReference>
<accession>A0AA39XML5</accession>
<proteinExistence type="predicted"/>
<feature type="signal peptide" evidence="2">
    <location>
        <begin position="1"/>
        <end position="17"/>
    </location>
</feature>